<comment type="caution">
    <text evidence="2">The sequence shown here is derived from an EMBL/GenBank/DDBJ whole genome shotgun (WGS) entry which is preliminary data.</text>
</comment>
<evidence type="ECO:0000256" key="1">
    <source>
        <dbReference type="SAM" id="MobiDB-lite"/>
    </source>
</evidence>
<evidence type="ECO:0000313" key="3">
    <source>
        <dbReference type="Proteomes" id="UP000789405"/>
    </source>
</evidence>
<protein>
    <submittedName>
        <fullName evidence="2">20760_t:CDS:1</fullName>
    </submittedName>
</protein>
<evidence type="ECO:0000313" key="2">
    <source>
        <dbReference type="EMBL" id="CAG8806175.1"/>
    </source>
</evidence>
<keyword evidence="3" id="KW-1185">Reference proteome</keyword>
<name>A0A9N9K0F8_9GLOM</name>
<accession>A0A9N9K0F8</accession>
<reference evidence="2" key="1">
    <citation type="submission" date="2021-06" db="EMBL/GenBank/DDBJ databases">
        <authorList>
            <person name="Kallberg Y."/>
            <person name="Tangrot J."/>
            <person name="Rosling A."/>
        </authorList>
    </citation>
    <scope>NUCLEOTIDE SEQUENCE</scope>
    <source>
        <strain evidence="2">MA453B</strain>
    </source>
</reference>
<dbReference type="AlphaFoldDB" id="A0A9N9K0F8"/>
<organism evidence="2 3">
    <name type="scientific">Dentiscutata erythropus</name>
    <dbReference type="NCBI Taxonomy" id="1348616"/>
    <lineage>
        <taxon>Eukaryota</taxon>
        <taxon>Fungi</taxon>
        <taxon>Fungi incertae sedis</taxon>
        <taxon>Mucoromycota</taxon>
        <taxon>Glomeromycotina</taxon>
        <taxon>Glomeromycetes</taxon>
        <taxon>Diversisporales</taxon>
        <taxon>Gigasporaceae</taxon>
        <taxon>Dentiscutata</taxon>
    </lineage>
</organism>
<gene>
    <name evidence="2" type="ORF">DERYTH_LOCUS24418</name>
</gene>
<feature type="non-terminal residue" evidence="2">
    <location>
        <position position="1"/>
    </location>
</feature>
<feature type="region of interest" description="Disordered" evidence="1">
    <location>
        <begin position="1"/>
        <end position="23"/>
    </location>
</feature>
<sequence length="139" mass="15997">NSASISSKYNTLQNSQDSANGTRPDFTVQNYSNYEIFTLEKKIKTNFAKLSRQMRNNINYIVAQEKKKGRSLSKNFQNFGASTEGFDIVTKRMISIDRYVIIQEIFTIEVLSCITDYYKLKILISRVMALSVLIDQSLK</sequence>
<dbReference type="EMBL" id="CAJVPY010040919">
    <property type="protein sequence ID" value="CAG8806175.1"/>
    <property type="molecule type" value="Genomic_DNA"/>
</dbReference>
<dbReference type="OrthoDB" id="2393985at2759"/>
<proteinExistence type="predicted"/>
<dbReference type="Proteomes" id="UP000789405">
    <property type="component" value="Unassembled WGS sequence"/>
</dbReference>
<feature type="non-terminal residue" evidence="2">
    <location>
        <position position="139"/>
    </location>
</feature>